<sequence length="248" mass="27045">MLRDPCSAADTEACSRICPSYIALHGLNGAGGRVGAANVPTAYNTLTLAKNPARESQLTVFVALEEYVATFTRQFDSGSSVPVKSLYLYSATPGTGKTTTAAALLNEWLTVNYIGSLQRNRQADERPAYFLDVNAWQTDYNAFNRPRVPDEIAAPAAARYYAAQRIAQTVPFLVADDLGVRDASEAFRADLHTVINARVAAELPTVYTSNIPLAELGSLFDRRLADRVRDLCVEFTFVGESKRGLRNA</sequence>
<dbReference type="InterPro" id="IPR027417">
    <property type="entry name" value="P-loop_NTPase"/>
</dbReference>
<proteinExistence type="predicted"/>
<evidence type="ECO:0000313" key="1">
    <source>
        <dbReference type="EMBL" id="MEQ4485211.1"/>
    </source>
</evidence>
<keyword evidence="2" id="KW-1185">Reference proteome</keyword>
<dbReference type="Proteomes" id="UP001493487">
    <property type="component" value="Unassembled WGS sequence"/>
</dbReference>
<gene>
    <name evidence="1" type="ORF">QJS35_22750</name>
</gene>
<reference evidence="1 2" key="1">
    <citation type="journal article" date="2023" name="Genome Announc.">
        <title>Pan-Genome Analyses of the Genus Cohnella and Proposal of the Novel Species Cohnella silvisoli sp. nov., Isolated from Forest Soil.</title>
        <authorList>
            <person name="Wang C."/>
            <person name="Mao L."/>
            <person name="Bao G."/>
            <person name="Zhu H."/>
        </authorList>
    </citation>
    <scope>NUCLEOTIDE SEQUENCE [LARGE SCALE GENOMIC DNA]</scope>
    <source>
        <strain evidence="1 2">NL03-T5-1</strain>
    </source>
</reference>
<evidence type="ECO:0000313" key="2">
    <source>
        <dbReference type="Proteomes" id="UP001493487"/>
    </source>
</evidence>
<accession>A0ABV1KYT8</accession>
<organism evidence="1 2">
    <name type="scientific">Cohnella silvisoli</name>
    <dbReference type="NCBI Taxonomy" id="2873699"/>
    <lineage>
        <taxon>Bacteria</taxon>
        <taxon>Bacillati</taxon>
        <taxon>Bacillota</taxon>
        <taxon>Bacilli</taxon>
        <taxon>Bacillales</taxon>
        <taxon>Paenibacillaceae</taxon>
        <taxon>Cohnella</taxon>
    </lineage>
</organism>
<name>A0ABV1KYT8_9BACL</name>
<protein>
    <submittedName>
        <fullName evidence="1">DNA replication protein</fullName>
    </submittedName>
</protein>
<dbReference type="SUPFAM" id="SSF52540">
    <property type="entry name" value="P-loop containing nucleoside triphosphate hydrolases"/>
    <property type="match status" value="1"/>
</dbReference>
<comment type="caution">
    <text evidence="1">The sequence shown here is derived from an EMBL/GenBank/DDBJ whole genome shotgun (WGS) entry which is preliminary data.</text>
</comment>
<dbReference type="EMBL" id="JASKHM010000014">
    <property type="protein sequence ID" value="MEQ4485211.1"/>
    <property type="molecule type" value="Genomic_DNA"/>
</dbReference>
<dbReference type="Gene3D" id="3.40.50.300">
    <property type="entry name" value="P-loop containing nucleotide triphosphate hydrolases"/>
    <property type="match status" value="1"/>
</dbReference>